<proteinExistence type="predicted"/>
<dbReference type="Proteomes" id="UP000283786">
    <property type="component" value="Chromosome"/>
</dbReference>
<feature type="transmembrane region" description="Helical" evidence="2">
    <location>
        <begin position="190"/>
        <end position="210"/>
    </location>
</feature>
<dbReference type="InterPro" id="IPR003675">
    <property type="entry name" value="Rce1/LyrA-like_dom"/>
</dbReference>
<feature type="transmembrane region" description="Helical" evidence="2">
    <location>
        <begin position="161"/>
        <end position="184"/>
    </location>
</feature>
<dbReference type="KEGG" id="palw:PSAL_034780"/>
<feature type="compositionally biased region" description="Pro residues" evidence="1">
    <location>
        <begin position="1"/>
        <end position="10"/>
    </location>
</feature>
<sequence length="291" mass="31269">MPLSPDPTPPRTAGDPAAQDPSARGRIARHRVKLAFGLLVLWALVTLGINSLVLAPDAPPEDLMVRGPLWGIVIAGAGMLILLLVLRRRGHGVALRAPLWGQLRLFWVPALYLLLFLTPTLVMDLPAPRAIGMIALNTFFVGLSEELMFRGVLFPALRSRMRIWPAIWLSSVIFGLAHVSNIAITGSLAVAGAQALAATCSALVFMALLLRTGSLWPCILFHAAWDFSLILLTVSAPEQESPTAVADINPLLLLAPVLLILPNALYALWMMRHAGTDRLPGDPGRAHVAAA</sequence>
<keyword evidence="2" id="KW-1133">Transmembrane helix</keyword>
<feature type="transmembrane region" description="Helical" evidence="2">
    <location>
        <begin position="67"/>
        <end position="85"/>
    </location>
</feature>
<feature type="transmembrane region" description="Helical" evidence="2">
    <location>
        <begin position="34"/>
        <end position="55"/>
    </location>
</feature>
<organism evidence="4 5">
    <name type="scientific">Pseudooceanicola algae</name>
    <dbReference type="NCBI Taxonomy" id="1537215"/>
    <lineage>
        <taxon>Bacteria</taxon>
        <taxon>Pseudomonadati</taxon>
        <taxon>Pseudomonadota</taxon>
        <taxon>Alphaproteobacteria</taxon>
        <taxon>Rhodobacterales</taxon>
        <taxon>Paracoccaceae</taxon>
        <taxon>Pseudooceanicola</taxon>
    </lineage>
</organism>
<dbReference type="InterPro" id="IPR052710">
    <property type="entry name" value="CAAX_protease"/>
</dbReference>
<feature type="transmembrane region" description="Helical" evidence="2">
    <location>
        <begin position="248"/>
        <end position="269"/>
    </location>
</feature>
<gene>
    <name evidence="4" type="ORF">PSAL_034780</name>
</gene>
<feature type="transmembrane region" description="Helical" evidence="2">
    <location>
        <begin position="129"/>
        <end position="149"/>
    </location>
</feature>
<evidence type="ECO:0000259" key="3">
    <source>
        <dbReference type="Pfam" id="PF02517"/>
    </source>
</evidence>
<dbReference type="RefSeq" id="WP_119838067.1">
    <property type="nucleotide sequence ID" value="NZ_CP060436.1"/>
</dbReference>
<dbReference type="Pfam" id="PF02517">
    <property type="entry name" value="Rce1-like"/>
    <property type="match status" value="1"/>
</dbReference>
<evidence type="ECO:0000256" key="2">
    <source>
        <dbReference type="SAM" id="Phobius"/>
    </source>
</evidence>
<evidence type="ECO:0000313" key="5">
    <source>
        <dbReference type="Proteomes" id="UP000283786"/>
    </source>
</evidence>
<name>A0A418SJY6_9RHOB</name>
<accession>A0A418SJY6</accession>
<feature type="domain" description="CAAX prenyl protease 2/Lysostaphin resistance protein A-like" evidence="3">
    <location>
        <begin position="130"/>
        <end position="227"/>
    </location>
</feature>
<evidence type="ECO:0000313" key="4">
    <source>
        <dbReference type="EMBL" id="QPM92214.1"/>
    </source>
</evidence>
<reference evidence="4 5" key="1">
    <citation type="submission" date="2020-08" db="EMBL/GenBank/DDBJ databases">
        <title>Genome sequence of Rhodobacteraceae bacterium Lw-13e.</title>
        <authorList>
            <person name="Poehlein A."/>
            <person name="Wolter L."/>
            <person name="Daniel R."/>
            <person name="Brinkhoff T."/>
        </authorList>
    </citation>
    <scope>NUCLEOTIDE SEQUENCE [LARGE SCALE GENOMIC DNA]</scope>
    <source>
        <strain evidence="4 5">Lw-13e</strain>
    </source>
</reference>
<dbReference type="AlphaFoldDB" id="A0A418SJY6"/>
<dbReference type="PANTHER" id="PTHR36435">
    <property type="entry name" value="SLR1288 PROTEIN"/>
    <property type="match status" value="1"/>
</dbReference>
<keyword evidence="5" id="KW-1185">Reference proteome</keyword>
<dbReference type="PANTHER" id="PTHR36435:SF1">
    <property type="entry name" value="CAAX AMINO TERMINAL PROTEASE FAMILY PROTEIN"/>
    <property type="match status" value="1"/>
</dbReference>
<dbReference type="GO" id="GO:0004175">
    <property type="term" value="F:endopeptidase activity"/>
    <property type="evidence" value="ECO:0007669"/>
    <property type="project" value="UniProtKB-ARBA"/>
</dbReference>
<dbReference type="GO" id="GO:0080120">
    <property type="term" value="P:CAAX-box protein maturation"/>
    <property type="evidence" value="ECO:0007669"/>
    <property type="project" value="UniProtKB-ARBA"/>
</dbReference>
<feature type="region of interest" description="Disordered" evidence="1">
    <location>
        <begin position="1"/>
        <end position="24"/>
    </location>
</feature>
<dbReference type="EMBL" id="CP060436">
    <property type="protein sequence ID" value="QPM92214.1"/>
    <property type="molecule type" value="Genomic_DNA"/>
</dbReference>
<feature type="transmembrane region" description="Helical" evidence="2">
    <location>
        <begin position="105"/>
        <end position="123"/>
    </location>
</feature>
<keyword evidence="2" id="KW-0812">Transmembrane</keyword>
<protein>
    <recommendedName>
        <fullName evidence="3">CAAX prenyl protease 2/Lysostaphin resistance protein A-like domain-containing protein</fullName>
    </recommendedName>
</protein>
<dbReference type="OrthoDB" id="193898at2"/>
<evidence type="ECO:0000256" key="1">
    <source>
        <dbReference type="SAM" id="MobiDB-lite"/>
    </source>
</evidence>
<feature type="transmembrane region" description="Helical" evidence="2">
    <location>
        <begin position="215"/>
        <end position="236"/>
    </location>
</feature>
<keyword evidence="2" id="KW-0472">Membrane</keyword>